<dbReference type="Pfam" id="PF00005">
    <property type="entry name" value="ABC_tran"/>
    <property type="match status" value="1"/>
</dbReference>
<accession>A0A265NA82</accession>
<dbReference type="SMART" id="SM00382">
    <property type="entry name" value="AAA"/>
    <property type="match status" value="1"/>
</dbReference>
<proteinExistence type="inferred from homology"/>
<keyword evidence="7" id="KW-1185">Reference proteome</keyword>
<reference evidence="6 7" key="1">
    <citation type="submission" date="2017-08" db="EMBL/GenBank/DDBJ databases">
        <title>Virgibacillus indicus sp. nov. and Virgibacillus profoundi sp. nov, two moderately halophilic bacteria isolated from marine sediment by using the Microfluidic Streak Plate.</title>
        <authorList>
            <person name="Xu B."/>
            <person name="Hu B."/>
            <person name="Wang J."/>
            <person name="Zhu Y."/>
            <person name="Huang L."/>
            <person name="Du W."/>
            <person name="Huang Y."/>
        </authorList>
    </citation>
    <scope>NUCLEOTIDE SEQUENCE [LARGE SCALE GENOMIC DNA]</scope>
    <source>
        <strain evidence="6 7">IO3-P2-C2</strain>
    </source>
</reference>
<keyword evidence="4 6" id="KW-0067">ATP-binding</keyword>
<dbReference type="InterPro" id="IPR003439">
    <property type="entry name" value="ABC_transporter-like_ATP-bd"/>
</dbReference>
<protein>
    <submittedName>
        <fullName evidence="6">Zinc ABC transporter ATP-binding protein</fullName>
    </submittedName>
</protein>
<dbReference type="Proteomes" id="UP000216498">
    <property type="component" value="Unassembled WGS sequence"/>
</dbReference>
<dbReference type="PANTHER" id="PTHR42734">
    <property type="entry name" value="METAL TRANSPORT SYSTEM ATP-BINDING PROTEIN TM_0124-RELATED"/>
    <property type="match status" value="1"/>
</dbReference>
<dbReference type="AlphaFoldDB" id="A0A265NA82"/>
<dbReference type="OrthoDB" id="9789994at2"/>
<dbReference type="PROSITE" id="PS00211">
    <property type="entry name" value="ABC_TRANSPORTER_1"/>
    <property type="match status" value="1"/>
</dbReference>
<dbReference type="RefSeq" id="WP_094885787.1">
    <property type="nucleotide sequence ID" value="NZ_NPMS01000004.1"/>
</dbReference>
<gene>
    <name evidence="6" type="ORF">CIL03_10425</name>
</gene>
<sequence length="251" mass="28108">MSEPVVSMKNISYAYDQKTVLNHINFEIPKGAFMGLLGPNGGGKTTLIKLILGLLKPDEGSVQLLGGPIGKFKDWNRIGFVSQKANSFNKGFPATVFEVVSTGLTANVGYFRFFNKNHKEKIIQAIDQVGMLEYTHENIGNLSGGQQQRIFIARSLVNDPQLLILDEPTVGVDYENVQRFYELLHRLNDERQITLLLVTHDTGTITEHATDIVCLNKTLHFHGKPEEYTSLSEKDLSVFYGHPVNIVTHNH</sequence>
<dbReference type="InterPro" id="IPR003593">
    <property type="entry name" value="AAA+_ATPase"/>
</dbReference>
<organism evidence="6 7">
    <name type="scientific">Virgibacillus indicus</name>
    <dbReference type="NCBI Taxonomy" id="2024554"/>
    <lineage>
        <taxon>Bacteria</taxon>
        <taxon>Bacillati</taxon>
        <taxon>Bacillota</taxon>
        <taxon>Bacilli</taxon>
        <taxon>Bacillales</taxon>
        <taxon>Bacillaceae</taxon>
        <taxon>Virgibacillus</taxon>
    </lineage>
</organism>
<comment type="caution">
    <text evidence="6">The sequence shown here is derived from an EMBL/GenBank/DDBJ whole genome shotgun (WGS) entry which is preliminary data.</text>
</comment>
<dbReference type="PANTHER" id="PTHR42734:SF17">
    <property type="entry name" value="METAL TRANSPORT SYSTEM ATP-BINDING PROTEIN TM_0124-RELATED"/>
    <property type="match status" value="1"/>
</dbReference>
<name>A0A265NA82_9BACI</name>
<dbReference type="FunFam" id="3.40.50.300:FF:000134">
    <property type="entry name" value="Iron-enterobactin ABC transporter ATP-binding protein"/>
    <property type="match status" value="1"/>
</dbReference>
<dbReference type="Gene3D" id="3.40.50.300">
    <property type="entry name" value="P-loop containing nucleotide triphosphate hydrolases"/>
    <property type="match status" value="1"/>
</dbReference>
<dbReference type="SUPFAM" id="SSF52540">
    <property type="entry name" value="P-loop containing nucleoside triphosphate hydrolases"/>
    <property type="match status" value="1"/>
</dbReference>
<dbReference type="GO" id="GO:0016887">
    <property type="term" value="F:ATP hydrolysis activity"/>
    <property type="evidence" value="ECO:0007669"/>
    <property type="project" value="InterPro"/>
</dbReference>
<keyword evidence="3" id="KW-0547">Nucleotide-binding</keyword>
<dbReference type="EMBL" id="NPMS01000004">
    <property type="protein sequence ID" value="OZU88695.1"/>
    <property type="molecule type" value="Genomic_DNA"/>
</dbReference>
<dbReference type="GO" id="GO:0005524">
    <property type="term" value="F:ATP binding"/>
    <property type="evidence" value="ECO:0007669"/>
    <property type="project" value="UniProtKB-KW"/>
</dbReference>
<evidence type="ECO:0000256" key="1">
    <source>
        <dbReference type="ARBA" id="ARBA00005417"/>
    </source>
</evidence>
<dbReference type="InterPro" id="IPR050153">
    <property type="entry name" value="Metal_Ion_Import_ABC"/>
</dbReference>
<comment type="similarity">
    <text evidence="1">Belongs to the ABC transporter superfamily.</text>
</comment>
<evidence type="ECO:0000313" key="7">
    <source>
        <dbReference type="Proteomes" id="UP000216498"/>
    </source>
</evidence>
<evidence type="ECO:0000256" key="3">
    <source>
        <dbReference type="ARBA" id="ARBA00022741"/>
    </source>
</evidence>
<evidence type="ECO:0000256" key="4">
    <source>
        <dbReference type="ARBA" id="ARBA00022840"/>
    </source>
</evidence>
<keyword evidence="2" id="KW-0813">Transport</keyword>
<dbReference type="InterPro" id="IPR017871">
    <property type="entry name" value="ABC_transporter-like_CS"/>
</dbReference>
<dbReference type="PROSITE" id="PS50893">
    <property type="entry name" value="ABC_TRANSPORTER_2"/>
    <property type="match status" value="1"/>
</dbReference>
<dbReference type="InterPro" id="IPR027417">
    <property type="entry name" value="P-loop_NTPase"/>
</dbReference>
<evidence type="ECO:0000259" key="5">
    <source>
        <dbReference type="PROSITE" id="PS50893"/>
    </source>
</evidence>
<feature type="domain" description="ABC transporter" evidence="5">
    <location>
        <begin position="6"/>
        <end position="241"/>
    </location>
</feature>
<evidence type="ECO:0000313" key="6">
    <source>
        <dbReference type="EMBL" id="OZU88695.1"/>
    </source>
</evidence>
<evidence type="ECO:0000256" key="2">
    <source>
        <dbReference type="ARBA" id="ARBA00022448"/>
    </source>
</evidence>
<dbReference type="CDD" id="cd03235">
    <property type="entry name" value="ABC_Metallic_Cations"/>
    <property type="match status" value="1"/>
</dbReference>